<evidence type="ECO:0000256" key="1">
    <source>
        <dbReference type="ARBA" id="ARBA00022729"/>
    </source>
</evidence>
<dbReference type="InterPro" id="IPR026444">
    <property type="entry name" value="Secre_tail"/>
</dbReference>
<dbReference type="AlphaFoldDB" id="A0A3S0Q4R9"/>
<proteinExistence type="predicted"/>
<dbReference type="NCBIfam" id="TIGR04183">
    <property type="entry name" value="Por_Secre_tail"/>
    <property type="match status" value="1"/>
</dbReference>
<dbReference type="Pfam" id="PF18962">
    <property type="entry name" value="Por_Secre_tail"/>
    <property type="match status" value="1"/>
</dbReference>
<name>A0A3S0Q4R9_9FLAO</name>
<evidence type="ECO:0000313" key="3">
    <source>
        <dbReference type="EMBL" id="RTZ46445.1"/>
    </source>
</evidence>
<feature type="domain" description="Secretion system C-terminal sorting" evidence="2">
    <location>
        <begin position="159"/>
        <end position="237"/>
    </location>
</feature>
<evidence type="ECO:0000313" key="4">
    <source>
        <dbReference type="Proteomes" id="UP000276953"/>
    </source>
</evidence>
<dbReference type="SUPFAM" id="SSF53474">
    <property type="entry name" value="alpha/beta-Hydrolases"/>
    <property type="match status" value="1"/>
</dbReference>
<gene>
    <name evidence="3" type="ORF">EJ377_19665</name>
</gene>
<dbReference type="Proteomes" id="UP000276953">
    <property type="component" value="Unassembled WGS sequence"/>
</dbReference>
<accession>A0A3S0Q4R9</accession>
<dbReference type="InterPro" id="IPR029058">
    <property type="entry name" value="AB_hydrolase_fold"/>
</dbReference>
<comment type="caution">
    <text evidence="3">The sequence shown here is derived from an EMBL/GenBank/DDBJ whole genome shotgun (WGS) entry which is preliminary data.</text>
</comment>
<dbReference type="EMBL" id="RYFC01000003">
    <property type="protein sequence ID" value="RTZ46445.1"/>
    <property type="molecule type" value="Genomic_DNA"/>
</dbReference>
<reference evidence="3 4" key="1">
    <citation type="submission" date="2018-12" db="EMBL/GenBank/DDBJ databases">
        <title>Draft Genome Sequence of Chryseobacterium arthrosphaerae strain ED882-96 Isolated from the Blood of a Patient with Liver Cirrhosis in Taiwan.</title>
        <authorList>
            <person name="Lin J.-N."/>
            <person name="Lai C.-H."/>
            <person name="Yang C.-H."/>
            <person name="Huang Y.-H."/>
        </authorList>
    </citation>
    <scope>NUCLEOTIDE SEQUENCE [LARGE SCALE GENOMIC DNA]</scope>
    <source>
        <strain evidence="3 4">ED882-96</strain>
    </source>
</reference>
<protein>
    <submittedName>
        <fullName evidence="3">T9SS type A sorting domain-containing protein</fullName>
    </submittedName>
</protein>
<evidence type="ECO:0000259" key="2">
    <source>
        <dbReference type="Pfam" id="PF18962"/>
    </source>
</evidence>
<keyword evidence="1" id="KW-0732">Signal</keyword>
<organism evidence="3 4">
    <name type="scientific">Chryseobacterium arthrosphaerae</name>
    <dbReference type="NCBI Taxonomy" id="651561"/>
    <lineage>
        <taxon>Bacteria</taxon>
        <taxon>Pseudomonadati</taxon>
        <taxon>Bacteroidota</taxon>
        <taxon>Flavobacteriia</taxon>
        <taxon>Flavobacteriales</taxon>
        <taxon>Weeksellaceae</taxon>
        <taxon>Chryseobacterium group</taxon>
        <taxon>Chryseobacterium</taxon>
    </lineage>
</organism>
<sequence length="238" mass="26286">MTERLALVLNNKIKVFASVAGTFGNAILPVAAGTPGRPVSIAHFHGTSDSTIGYSNNNFGNSVDQMISYWKNNNSSNNTPVHTLLPDTANDGFTVDHYRYTSPSNNSVIELYKVNNANHVWLTSQNDISYTQKIWEFFTQNSSNLSVSDVLVKDKGFSVYPVPAKDFITLSFPKNYSSIDLAIYDLTGKLVLSERIQLKNNADYSIDLKSAGLSKGTYLLSVKNDHNPEPVTKKIIIN</sequence>